<comment type="caution">
    <text evidence="2">The sequence shown here is derived from an EMBL/GenBank/DDBJ whole genome shotgun (WGS) entry which is preliminary data.</text>
</comment>
<gene>
    <name evidence="2" type="ORF">KEM09_01560</name>
</gene>
<evidence type="ECO:0000313" key="3">
    <source>
        <dbReference type="Proteomes" id="UP000721861"/>
    </source>
</evidence>
<dbReference type="EMBL" id="JAGUCN010000001">
    <property type="protein sequence ID" value="MBS2210068.1"/>
    <property type="molecule type" value="Genomic_DNA"/>
</dbReference>
<protein>
    <submittedName>
        <fullName evidence="2">Uncharacterized protein</fullName>
    </submittedName>
</protein>
<organism evidence="2 3">
    <name type="scientific">Carboxylicivirga mesophila</name>
    <dbReference type="NCBI Taxonomy" id="1166478"/>
    <lineage>
        <taxon>Bacteria</taxon>
        <taxon>Pseudomonadati</taxon>
        <taxon>Bacteroidota</taxon>
        <taxon>Bacteroidia</taxon>
        <taxon>Marinilabiliales</taxon>
        <taxon>Marinilabiliaceae</taxon>
        <taxon>Carboxylicivirga</taxon>
    </lineage>
</organism>
<evidence type="ECO:0000313" key="2">
    <source>
        <dbReference type="EMBL" id="MBS2210068.1"/>
    </source>
</evidence>
<sequence length="75" mass="8521">MKKTLILSFLFVFTLAITTPALAATMDQEPVKTEQKKDDKKKKECKSECKEKSCEEKKACTEKKACCSEKKEKKG</sequence>
<feature type="chain" id="PRO_5045914114" evidence="1">
    <location>
        <begin position="24"/>
        <end position="75"/>
    </location>
</feature>
<proteinExistence type="predicted"/>
<keyword evidence="3" id="KW-1185">Reference proteome</keyword>
<dbReference type="RefSeq" id="WP_212224343.1">
    <property type="nucleotide sequence ID" value="NZ_JAGUCN010000001.1"/>
</dbReference>
<feature type="signal peptide" evidence="1">
    <location>
        <begin position="1"/>
        <end position="23"/>
    </location>
</feature>
<accession>A0ABS5K6B5</accession>
<reference evidence="2 3" key="1">
    <citation type="journal article" date="2014" name="Int. J. Syst. Evol. Microbiol.">
        <title>Carboxylicivirga gen. nov. in the family Marinilabiliaceae with two novel species, Carboxylicivirga mesophila sp. nov. and Carboxylicivirga taeanensis sp. nov., and reclassification of Cytophaga fermentans as Saccharicrinis fermentans gen. nov., comb. nov.</title>
        <authorList>
            <person name="Yang S.H."/>
            <person name="Seo H.S."/>
            <person name="Woo J.H."/>
            <person name="Oh H.M."/>
            <person name="Jang H."/>
            <person name="Lee J.H."/>
            <person name="Kim S.J."/>
            <person name="Kwon K.K."/>
        </authorList>
    </citation>
    <scope>NUCLEOTIDE SEQUENCE [LARGE SCALE GENOMIC DNA]</scope>
    <source>
        <strain evidence="2 3">JCM 18290</strain>
    </source>
</reference>
<keyword evidence="1" id="KW-0732">Signal</keyword>
<evidence type="ECO:0000256" key="1">
    <source>
        <dbReference type="SAM" id="SignalP"/>
    </source>
</evidence>
<dbReference type="Proteomes" id="UP000721861">
    <property type="component" value="Unassembled WGS sequence"/>
</dbReference>
<name>A0ABS5K6B5_9BACT</name>